<keyword evidence="1" id="KW-0378">Hydrolase</keyword>
<dbReference type="Pfam" id="PF00795">
    <property type="entry name" value="CN_hydrolase"/>
    <property type="match status" value="1"/>
</dbReference>
<organism evidence="3 4">
    <name type="scientific">Phaeosphaeria nodorum (strain SN15 / ATCC MYA-4574 / FGSC 10173)</name>
    <name type="common">Glume blotch fungus</name>
    <name type="synonym">Parastagonospora nodorum</name>
    <dbReference type="NCBI Taxonomy" id="321614"/>
    <lineage>
        <taxon>Eukaryota</taxon>
        <taxon>Fungi</taxon>
        <taxon>Dikarya</taxon>
        <taxon>Ascomycota</taxon>
        <taxon>Pezizomycotina</taxon>
        <taxon>Dothideomycetes</taxon>
        <taxon>Pleosporomycetidae</taxon>
        <taxon>Pleosporales</taxon>
        <taxon>Pleosporineae</taxon>
        <taxon>Phaeosphaeriaceae</taxon>
        <taxon>Parastagonospora</taxon>
    </lineage>
</organism>
<feature type="domain" description="CN hydrolase" evidence="2">
    <location>
        <begin position="10"/>
        <end position="319"/>
    </location>
</feature>
<dbReference type="InterPro" id="IPR050345">
    <property type="entry name" value="Aliph_Amidase/BUP"/>
</dbReference>
<name>A0A7U2I0I6_PHANO</name>
<dbReference type="VEuPathDB" id="FungiDB:JI435_087910"/>
<dbReference type="Proteomes" id="UP000663193">
    <property type="component" value="Chromosome 7"/>
</dbReference>
<evidence type="ECO:0000256" key="1">
    <source>
        <dbReference type="ARBA" id="ARBA00022801"/>
    </source>
</evidence>
<evidence type="ECO:0000259" key="2">
    <source>
        <dbReference type="PROSITE" id="PS50263"/>
    </source>
</evidence>
<proteinExistence type="predicted"/>
<dbReference type="PANTHER" id="PTHR43674:SF12">
    <property type="entry name" value="NITRILASE C965.09-RELATED"/>
    <property type="match status" value="1"/>
</dbReference>
<dbReference type="InterPro" id="IPR036526">
    <property type="entry name" value="C-N_Hydrolase_sf"/>
</dbReference>
<protein>
    <recommendedName>
        <fullName evidence="2">CN hydrolase domain-containing protein</fullName>
    </recommendedName>
</protein>
<dbReference type="OrthoDB" id="412018at2759"/>
<dbReference type="EMBL" id="CP069029">
    <property type="protein sequence ID" value="QRC97423.1"/>
    <property type="molecule type" value="Genomic_DNA"/>
</dbReference>
<dbReference type="GO" id="GO:0016787">
    <property type="term" value="F:hydrolase activity"/>
    <property type="evidence" value="ECO:0007669"/>
    <property type="project" value="UniProtKB-KW"/>
</dbReference>
<sequence length="357" mass="39700">MSTPSGQRLLTVAAAQLGPITSLDSPRSDALTRMINLCSEAAEKNVRLLVFPELAFTTFFPGYIIEKQEDIDKFFEPASPKDPSAIIHSPNGKSLFDKATELGIDIYIGYGERWTAEDEKVTYYNTAIYYSATQKRAIAKYRKVHLPGRYEPDTRPGVTQQLEKRFFTVGDLGFEAFRVPDLIPGAVKSKDAISTESTQGQGDPIMGMLLCNDRRWAEGWRSYGLQGVEIVLEGYNTTAFAPQYPGTNEWQKQEALFHHHLSNQSGSYTNACFSIHAGKAGKEDHGSLIAGSSIVDPNGHIIAESKTEGDELVCATIDLAMCRKGKDRVFDFAKHRRPERYHRLLSQVGVEEPALLD</sequence>
<evidence type="ECO:0000313" key="4">
    <source>
        <dbReference type="Proteomes" id="UP000663193"/>
    </source>
</evidence>
<gene>
    <name evidence="3" type="ORF">JI435_087910</name>
</gene>
<reference evidence="4" key="1">
    <citation type="journal article" date="2021" name="BMC Genomics">
        <title>Chromosome-level genome assembly and manually-curated proteome of model necrotroph Parastagonospora nodorum Sn15 reveals a genome-wide trove of candidate effector homologs, and redundancy of virulence-related functions within an accessory chromosome.</title>
        <authorList>
            <person name="Bertazzoni S."/>
            <person name="Jones D.A.B."/>
            <person name="Phan H.T."/>
            <person name="Tan K.-C."/>
            <person name="Hane J.K."/>
        </authorList>
    </citation>
    <scope>NUCLEOTIDE SEQUENCE [LARGE SCALE GENOMIC DNA]</scope>
    <source>
        <strain evidence="4">SN15 / ATCC MYA-4574 / FGSC 10173)</strain>
    </source>
</reference>
<dbReference type="InterPro" id="IPR003010">
    <property type="entry name" value="C-N_Hydrolase"/>
</dbReference>
<dbReference type="OMA" id="AYQNGTW"/>
<dbReference type="AlphaFoldDB" id="A0A7U2I0I6"/>
<dbReference type="PROSITE" id="PS50263">
    <property type="entry name" value="CN_HYDROLASE"/>
    <property type="match status" value="1"/>
</dbReference>
<evidence type="ECO:0000313" key="3">
    <source>
        <dbReference type="EMBL" id="QRC97423.1"/>
    </source>
</evidence>
<dbReference type="SUPFAM" id="SSF56317">
    <property type="entry name" value="Carbon-nitrogen hydrolase"/>
    <property type="match status" value="1"/>
</dbReference>
<dbReference type="Gene3D" id="3.60.110.10">
    <property type="entry name" value="Carbon-nitrogen hydrolase"/>
    <property type="match status" value="1"/>
</dbReference>
<accession>A0A7U2I0I6</accession>
<keyword evidence="4" id="KW-1185">Reference proteome</keyword>
<dbReference type="PANTHER" id="PTHR43674">
    <property type="entry name" value="NITRILASE C965.09-RELATED"/>
    <property type="match status" value="1"/>
</dbReference>